<evidence type="ECO:0000259" key="6">
    <source>
        <dbReference type="Pfam" id="PF08543"/>
    </source>
</evidence>
<comment type="caution">
    <text evidence="7">The sequence shown here is derived from an EMBL/GenBank/DDBJ whole genome shotgun (WGS) entry which is preliminary data.</text>
</comment>
<proteinExistence type="predicted"/>
<evidence type="ECO:0000313" key="8">
    <source>
        <dbReference type="Proteomes" id="UP001589828"/>
    </source>
</evidence>
<evidence type="ECO:0000256" key="1">
    <source>
        <dbReference type="ARBA" id="ARBA00012104"/>
    </source>
</evidence>
<dbReference type="EMBL" id="JBHLTS010000004">
    <property type="protein sequence ID" value="MFC0512797.1"/>
    <property type="molecule type" value="Genomic_DNA"/>
</dbReference>
<evidence type="ECO:0000256" key="5">
    <source>
        <dbReference type="ARBA" id="ARBA00022840"/>
    </source>
</evidence>
<evidence type="ECO:0000256" key="4">
    <source>
        <dbReference type="ARBA" id="ARBA00022777"/>
    </source>
</evidence>
<dbReference type="InterPro" id="IPR013749">
    <property type="entry name" value="PM/HMP-P_kinase-1"/>
</dbReference>
<reference evidence="7 8" key="1">
    <citation type="submission" date="2024-09" db="EMBL/GenBank/DDBJ databases">
        <authorList>
            <person name="Sun Q."/>
            <person name="Mori K."/>
        </authorList>
    </citation>
    <scope>NUCLEOTIDE SEQUENCE [LARGE SCALE GENOMIC DNA]</scope>
    <source>
        <strain evidence="7 8">NCAIM B.02415</strain>
    </source>
</reference>
<dbReference type="Gene3D" id="3.40.1190.20">
    <property type="match status" value="1"/>
</dbReference>
<keyword evidence="3" id="KW-0547">Nucleotide-binding</keyword>
<dbReference type="GO" id="GO:0008972">
    <property type="term" value="F:phosphomethylpyrimidine kinase activity"/>
    <property type="evidence" value="ECO:0007669"/>
    <property type="project" value="UniProtKB-EC"/>
</dbReference>
<keyword evidence="8" id="KW-1185">Reference proteome</keyword>
<dbReference type="PANTHER" id="PTHR10534">
    <property type="entry name" value="PYRIDOXAL KINASE"/>
    <property type="match status" value="1"/>
</dbReference>
<organism evidence="7 8">
    <name type="scientific">Mucilaginibacter angelicae</name>
    <dbReference type="NCBI Taxonomy" id="869718"/>
    <lineage>
        <taxon>Bacteria</taxon>
        <taxon>Pseudomonadati</taxon>
        <taxon>Bacteroidota</taxon>
        <taxon>Sphingobacteriia</taxon>
        <taxon>Sphingobacteriales</taxon>
        <taxon>Sphingobacteriaceae</taxon>
        <taxon>Mucilaginibacter</taxon>
    </lineage>
</organism>
<dbReference type="Pfam" id="PF08543">
    <property type="entry name" value="Phos_pyr_kin"/>
    <property type="match status" value="1"/>
</dbReference>
<dbReference type="RefSeq" id="WP_377020673.1">
    <property type="nucleotide sequence ID" value="NZ_JBHLTS010000004.1"/>
</dbReference>
<name>A0ABV6KZA2_9SPHI</name>
<keyword evidence="2 7" id="KW-0808">Transferase</keyword>
<accession>A0ABV6KZA2</accession>
<sequence length="267" mass="29816">MKAPHVLAISSFAVHGTASLKTFTTILGERILPVPSLMLNGLTNMALIKKLDVPFTELLQSSFELAVNRELELILYIGYLGKAEQVDIITEMINTYRPIIKTIIVDPVCGDHGRTYVPADVIARWPELIKLADLVFPNLTEIKILTGHEPNGTQADAFYIEAFRKQYPNVQLVITSVKTSDDKISIQYYRDNECYSYAHPVLPKNYGGTGDAFLATFILNHFYNTLSFDAALKAAADQTYELIKNSISSNSNDLTLSTIKILFPNHE</sequence>
<dbReference type="PANTHER" id="PTHR10534:SF2">
    <property type="entry name" value="PYRIDOXAL KINASE"/>
    <property type="match status" value="1"/>
</dbReference>
<gene>
    <name evidence="7" type="ORF">ACFFGT_01260</name>
</gene>
<dbReference type="GO" id="GO:0008902">
    <property type="term" value="F:hydroxymethylpyrimidine kinase activity"/>
    <property type="evidence" value="ECO:0007669"/>
    <property type="project" value="UniProtKB-EC"/>
</dbReference>
<keyword evidence="4 7" id="KW-0418">Kinase</keyword>
<dbReference type="SUPFAM" id="SSF53613">
    <property type="entry name" value="Ribokinase-like"/>
    <property type="match status" value="1"/>
</dbReference>
<dbReference type="EC" id="2.7.1.35" evidence="1"/>
<evidence type="ECO:0000313" key="7">
    <source>
        <dbReference type="EMBL" id="MFC0512797.1"/>
    </source>
</evidence>
<feature type="domain" description="Pyridoxamine kinase/Phosphomethylpyrimidine kinase" evidence="6">
    <location>
        <begin position="77"/>
        <end position="251"/>
    </location>
</feature>
<dbReference type="Proteomes" id="UP001589828">
    <property type="component" value="Unassembled WGS sequence"/>
</dbReference>
<dbReference type="InterPro" id="IPR029056">
    <property type="entry name" value="Ribokinase-like"/>
</dbReference>
<dbReference type="InterPro" id="IPR004625">
    <property type="entry name" value="PyrdxlKinase"/>
</dbReference>
<protein>
    <recommendedName>
        <fullName evidence="1">pyridoxal kinase</fullName>
        <ecNumber evidence="1">2.7.1.35</ecNumber>
    </recommendedName>
</protein>
<evidence type="ECO:0000256" key="2">
    <source>
        <dbReference type="ARBA" id="ARBA00022679"/>
    </source>
</evidence>
<keyword evidence="5" id="KW-0067">ATP-binding</keyword>
<evidence type="ECO:0000256" key="3">
    <source>
        <dbReference type="ARBA" id="ARBA00022741"/>
    </source>
</evidence>